<proteinExistence type="predicted"/>
<dbReference type="AlphaFoldDB" id="A0A6C0EZR0"/>
<dbReference type="EMBL" id="MN738978">
    <property type="protein sequence ID" value="QHT33759.1"/>
    <property type="molecule type" value="Genomic_DNA"/>
</dbReference>
<sequence>MTTLYQPTHYDIHITPIYTKDGTEYKFEGLNYETRTSFRFIVLTLRKYFGLDLDFERIKTQMIITTLSYEQMKILREIDEDTGDFPVKYGRSQLKFEIDTYKTYNNV</sequence>
<name>A0A6C0EZR0_9ZZZZ</name>
<accession>A0A6C0EZR0</accession>
<reference evidence="1" key="1">
    <citation type="journal article" date="2020" name="Nature">
        <title>Giant virus diversity and host interactions through global metagenomics.</title>
        <authorList>
            <person name="Schulz F."/>
            <person name="Roux S."/>
            <person name="Paez-Espino D."/>
            <person name="Jungbluth S."/>
            <person name="Walsh D.A."/>
            <person name="Denef V.J."/>
            <person name="McMahon K.D."/>
            <person name="Konstantinidis K.T."/>
            <person name="Eloe-Fadrosh E.A."/>
            <person name="Kyrpides N.C."/>
            <person name="Woyke T."/>
        </authorList>
    </citation>
    <scope>NUCLEOTIDE SEQUENCE</scope>
    <source>
        <strain evidence="1">GVMAG-M-3300009161-52</strain>
    </source>
</reference>
<organism evidence="1">
    <name type="scientific">viral metagenome</name>
    <dbReference type="NCBI Taxonomy" id="1070528"/>
    <lineage>
        <taxon>unclassified sequences</taxon>
        <taxon>metagenomes</taxon>
        <taxon>organismal metagenomes</taxon>
    </lineage>
</organism>
<evidence type="ECO:0000313" key="1">
    <source>
        <dbReference type="EMBL" id="QHT33759.1"/>
    </source>
</evidence>
<protein>
    <submittedName>
        <fullName evidence="1">Uncharacterized protein</fullName>
    </submittedName>
</protein>